<dbReference type="Proteomes" id="UP000283509">
    <property type="component" value="Unassembled WGS sequence"/>
</dbReference>
<reference evidence="1 2" key="1">
    <citation type="submission" date="2018-04" db="EMBL/GenBank/DDBJ databases">
        <authorList>
            <person name="Zhang X."/>
            <person name="Yuan J."/>
            <person name="Li F."/>
            <person name="Xiang J."/>
        </authorList>
    </citation>
    <scope>NUCLEOTIDE SEQUENCE [LARGE SCALE GENOMIC DNA]</scope>
    <source>
        <tissue evidence="1">Muscle</tissue>
    </source>
</reference>
<evidence type="ECO:0000313" key="1">
    <source>
        <dbReference type="EMBL" id="ROT74444.1"/>
    </source>
</evidence>
<dbReference type="InterPro" id="IPR051412">
    <property type="entry name" value="Formin_Homology_Diaphanous_sf"/>
</dbReference>
<dbReference type="GO" id="GO:0030041">
    <property type="term" value="P:actin filament polymerization"/>
    <property type="evidence" value="ECO:0007669"/>
    <property type="project" value="TreeGrafter"/>
</dbReference>
<proteinExistence type="predicted"/>
<dbReference type="AlphaFoldDB" id="A0A3R7M7V7"/>
<gene>
    <name evidence="1" type="ORF">C7M84_007047</name>
</gene>
<reference evidence="1 2" key="2">
    <citation type="submission" date="2019-01" db="EMBL/GenBank/DDBJ databases">
        <title>The decoding of complex shrimp genome reveals the adaptation for benthos swimmer, frequently molting mechanism and breeding impact on genome.</title>
        <authorList>
            <person name="Sun Y."/>
            <person name="Gao Y."/>
            <person name="Yu Y."/>
        </authorList>
    </citation>
    <scope>NUCLEOTIDE SEQUENCE [LARGE SCALE GENOMIC DNA]</scope>
    <source>
        <tissue evidence="1">Muscle</tissue>
    </source>
</reference>
<dbReference type="PANTHER" id="PTHR45691:SF1">
    <property type="entry name" value="FH2 DOMAIN-CONTAINING PROTEIN 1-RELATED"/>
    <property type="match status" value="1"/>
</dbReference>
<evidence type="ECO:0000313" key="2">
    <source>
        <dbReference type="Proteomes" id="UP000283509"/>
    </source>
</evidence>
<comment type="caution">
    <text evidence="1">The sequence shown here is derived from an EMBL/GenBank/DDBJ whole genome shotgun (WGS) entry which is preliminary data.</text>
</comment>
<dbReference type="PANTHER" id="PTHR45691">
    <property type="entry name" value="PROTEIN DIAPHANOUS"/>
    <property type="match status" value="1"/>
</dbReference>
<organism evidence="1 2">
    <name type="scientific">Penaeus vannamei</name>
    <name type="common">Whiteleg shrimp</name>
    <name type="synonym">Litopenaeus vannamei</name>
    <dbReference type="NCBI Taxonomy" id="6689"/>
    <lineage>
        <taxon>Eukaryota</taxon>
        <taxon>Metazoa</taxon>
        <taxon>Ecdysozoa</taxon>
        <taxon>Arthropoda</taxon>
        <taxon>Crustacea</taxon>
        <taxon>Multicrustacea</taxon>
        <taxon>Malacostraca</taxon>
        <taxon>Eumalacostraca</taxon>
        <taxon>Eucarida</taxon>
        <taxon>Decapoda</taxon>
        <taxon>Dendrobranchiata</taxon>
        <taxon>Penaeoidea</taxon>
        <taxon>Penaeidae</taxon>
        <taxon>Penaeus</taxon>
    </lineage>
</organism>
<name>A0A3R7M7V7_PENVA</name>
<accession>A0A3R7M7V7</accession>
<sequence>MTSRTFHIPRGDDDVLYHHTSPPGKSGDLASFIIFQGVYTVAPKPASRSASGTSDEAHGWETLGVHSPPWFILCPRTPPSPSPSFLKQLKPTLASPFPSLLFLLDILPFLPSNSYRSLLTSLQLSSVPSLSFVDVWLAPPPFLPSWAGSSPFPSISLAGWLLPFPPSLTGSSPFPSISGWLLPLSLHLWLAPPPFPPSLAGSSLSSISDWLAAPPFPSISGWLLPFPPSLAGSSPSLPSLAGSSLSLHLWLAPPPFPPSLAGSSPFPSISDWLFSLSSILISGWLLPLSLHLWLALPLSLHLWLAPPLSLHLWLAPPLSLHLWLASPFPSISGWLLPLSLHLCWLLPLSSISGWLLLLFPPSLAGSSPFPPSLAGSSPFPSSLAPSPFLHPSAPSPPLPASEIRYYARTYTSTKM</sequence>
<dbReference type="EMBL" id="QCYY01001897">
    <property type="protein sequence ID" value="ROT74444.1"/>
    <property type="molecule type" value="Genomic_DNA"/>
</dbReference>
<protein>
    <submittedName>
        <fullName evidence="1">Uncharacterized protein</fullName>
    </submittedName>
</protein>
<keyword evidence="2" id="KW-1185">Reference proteome</keyword>
<dbReference type="GO" id="GO:0005884">
    <property type="term" value="C:actin filament"/>
    <property type="evidence" value="ECO:0007669"/>
    <property type="project" value="TreeGrafter"/>
</dbReference>